<name>A0A364NAP8_STELY</name>
<reference evidence="2" key="1">
    <citation type="submission" date="2018-05" db="EMBL/GenBank/DDBJ databases">
        <title>Draft genome sequence of Stemphylium lycopersici strain CIDEFI 213.</title>
        <authorList>
            <person name="Medina R."/>
            <person name="Franco M.E.E."/>
            <person name="Lucentini C.G."/>
            <person name="Saparrat M.C.N."/>
            <person name="Balatti P.A."/>
        </authorList>
    </citation>
    <scope>NUCLEOTIDE SEQUENCE [LARGE SCALE GENOMIC DNA]</scope>
    <source>
        <strain evidence="2">CIDEFI 213</strain>
    </source>
</reference>
<organism evidence="1 2">
    <name type="scientific">Stemphylium lycopersici</name>
    <name type="common">Tomato gray leaf spot disease fungus</name>
    <name type="synonym">Thyrospora lycopersici</name>
    <dbReference type="NCBI Taxonomy" id="183478"/>
    <lineage>
        <taxon>Eukaryota</taxon>
        <taxon>Fungi</taxon>
        <taxon>Dikarya</taxon>
        <taxon>Ascomycota</taxon>
        <taxon>Pezizomycotina</taxon>
        <taxon>Dothideomycetes</taxon>
        <taxon>Pleosporomycetidae</taxon>
        <taxon>Pleosporales</taxon>
        <taxon>Pleosporineae</taxon>
        <taxon>Pleosporaceae</taxon>
        <taxon>Stemphylium</taxon>
    </lineage>
</organism>
<dbReference type="AlphaFoldDB" id="A0A364NAP8"/>
<protein>
    <submittedName>
        <fullName evidence="1">Uncharacterized protein</fullName>
    </submittedName>
</protein>
<evidence type="ECO:0000313" key="2">
    <source>
        <dbReference type="Proteomes" id="UP000249619"/>
    </source>
</evidence>
<accession>A0A364NAP8</accession>
<comment type="caution">
    <text evidence="1">The sequence shown here is derived from an EMBL/GenBank/DDBJ whole genome shotgun (WGS) entry which is preliminary data.</text>
</comment>
<gene>
    <name evidence="1" type="ORF">DDE83_002529</name>
</gene>
<evidence type="ECO:0000313" key="1">
    <source>
        <dbReference type="EMBL" id="RAR14111.1"/>
    </source>
</evidence>
<sequence>MVPYEGDEDDNADRTGGFGKVFMDRILEEHHAFLNKKM</sequence>
<dbReference type="Proteomes" id="UP000249619">
    <property type="component" value="Unassembled WGS sequence"/>
</dbReference>
<dbReference type="EMBL" id="QGDH01000026">
    <property type="protein sequence ID" value="RAR14111.1"/>
    <property type="molecule type" value="Genomic_DNA"/>
</dbReference>
<proteinExistence type="predicted"/>
<keyword evidence="2" id="KW-1185">Reference proteome</keyword>